<dbReference type="InterPro" id="IPR011335">
    <property type="entry name" value="Restrct_endonuc-II-like"/>
</dbReference>
<reference evidence="1 2" key="1">
    <citation type="journal article" date="2014" name="ISME J.">
        <title>Candidatus Competibacter-lineage genomes retrieved from metagenomes reveal functional metabolic diversity.</title>
        <authorList>
            <person name="McIlroy S.J."/>
            <person name="Albertsen M."/>
            <person name="Andresen E.K."/>
            <person name="Saunders A.M."/>
            <person name="Kristiansen R."/>
            <person name="Stokholm-Bjerregaard M."/>
            <person name="Nielsen K.L."/>
            <person name="Nielsen P.H."/>
        </authorList>
    </citation>
    <scope>NUCLEOTIDE SEQUENCE [LARGE SCALE GENOMIC DNA]</scope>
    <source>
        <strain evidence="1 2">Run_B_J11</strain>
    </source>
</reference>
<dbReference type="Proteomes" id="UP000019184">
    <property type="component" value="Unassembled WGS sequence"/>
</dbReference>
<dbReference type="GO" id="GO:0003676">
    <property type="term" value="F:nucleic acid binding"/>
    <property type="evidence" value="ECO:0007669"/>
    <property type="project" value="InterPro"/>
</dbReference>
<dbReference type="PANTHER" id="PTHR38753">
    <property type="entry name" value="SLR1441 PROTEIN"/>
    <property type="match status" value="1"/>
</dbReference>
<dbReference type="EMBL" id="CBTK010000139">
    <property type="protein sequence ID" value="CDH45331.1"/>
    <property type="molecule type" value="Genomic_DNA"/>
</dbReference>
<sequence>MATTYEEILELFREVAESQKETDRKFQDTDRKFQETERLLKEGAEATRLEIKALSKNLGEIGNRLGEFVEYMVMPTVVRLFQAQGLEVHEVHSDIKAKREGQGIQVDVLVVNDGVLIAIECKSKMTTAQVDEHIQRMNKLKPMLPAYRHHQAFGAVAALVMPDDVAEYAEEQGFYVLVQSGETLTIGNEPEFRAKAW</sequence>
<accession>A0A7U7GBF9</accession>
<dbReference type="InterPro" id="IPR011856">
    <property type="entry name" value="tRNA_endonuc-like_dom_sf"/>
</dbReference>
<dbReference type="AlphaFoldDB" id="A0A7U7GBF9"/>
<evidence type="ECO:0000313" key="1">
    <source>
        <dbReference type="EMBL" id="CDH45331.1"/>
    </source>
</evidence>
<comment type="caution">
    <text evidence="1">The sequence shown here is derived from an EMBL/GenBank/DDBJ whole genome shotgun (WGS) entry which is preliminary data.</text>
</comment>
<proteinExistence type="predicted"/>
<dbReference type="Gene3D" id="3.40.1350.10">
    <property type="match status" value="1"/>
</dbReference>
<evidence type="ECO:0000313" key="2">
    <source>
        <dbReference type="Proteomes" id="UP000019184"/>
    </source>
</evidence>
<dbReference type="PANTHER" id="PTHR38753:SF1">
    <property type="entry name" value="SLR1441 PROTEIN"/>
    <property type="match status" value="1"/>
</dbReference>
<dbReference type="SUPFAM" id="SSF52980">
    <property type="entry name" value="Restriction endonuclease-like"/>
    <property type="match status" value="1"/>
</dbReference>
<dbReference type="OrthoDB" id="5623749at2"/>
<gene>
    <name evidence="1" type="ORF">BN874_2230005</name>
</gene>
<organism evidence="1 2">
    <name type="scientific">Candidatus Contendobacter odensis Run_B_J11</name>
    <dbReference type="NCBI Taxonomy" id="1400861"/>
    <lineage>
        <taxon>Bacteria</taxon>
        <taxon>Pseudomonadati</taxon>
        <taxon>Pseudomonadota</taxon>
        <taxon>Gammaproteobacteria</taxon>
        <taxon>Candidatus Competibacteraceae</taxon>
        <taxon>Candidatus Contendibacter</taxon>
    </lineage>
</organism>
<name>A0A7U7GBF9_9GAMM</name>
<protein>
    <recommendedName>
        <fullName evidence="3">DUF3782 domain-containing protein</fullName>
    </recommendedName>
</protein>
<evidence type="ECO:0008006" key="3">
    <source>
        <dbReference type="Google" id="ProtNLM"/>
    </source>
</evidence>
<keyword evidence="2" id="KW-1185">Reference proteome</keyword>